<dbReference type="Pfam" id="PF01497">
    <property type="entry name" value="Peripla_BP_2"/>
    <property type="match status" value="1"/>
</dbReference>
<evidence type="ECO:0000259" key="1">
    <source>
        <dbReference type="PROSITE" id="PS50983"/>
    </source>
</evidence>
<dbReference type="PANTHER" id="PTHR30535">
    <property type="entry name" value="VITAMIN B12-BINDING PROTEIN"/>
    <property type="match status" value="1"/>
</dbReference>
<dbReference type="SUPFAM" id="SSF53807">
    <property type="entry name" value="Helical backbone' metal receptor"/>
    <property type="match status" value="1"/>
</dbReference>
<proteinExistence type="predicted"/>
<gene>
    <name evidence="2" type="ORF">B0I10_11149</name>
</gene>
<name>A0A328WLN1_9FLAO</name>
<feature type="domain" description="Fe/B12 periplasmic-binding" evidence="1">
    <location>
        <begin position="91"/>
        <end position="363"/>
    </location>
</feature>
<sequence length="376" mass="42513">MKKNVLLFIFAFLFSACQQKQVPQTKNNYSANYIRYAAGLSIQKHTDYSIVTVSNPWPTADKNYTYILHKQSAKIPDSLQKFVAIQVPIQSIVVTSTTHIPALELLEVENKLVGFPNTNYVSSEKTRTLIETGKVREIGTNQSLNTEVLLDMQPDVIIGFGVDGEKKTYDNLQQNGLKILYNGDWTEQHPLGRSEWIQLFGVLFGLEEKADSVFKTIEKDYLEAIDLAKKATSKPTILSGAIYQDQWYLPQGKSWAAQFLDNAGGNYLWAASKGTGSLSLSFETVLEKAQNADFWIGPGQFTSFEELEKANPNYKHFKAVQNKNVYSFSSKKGKTGGVIYYELASNRPDLVLKDLIKILHPELVPKYELYFFEKLK</sequence>
<keyword evidence="3" id="KW-1185">Reference proteome</keyword>
<dbReference type="InterPro" id="IPR002491">
    <property type="entry name" value="ABC_transptr_periplasmic_BD"/>
</dbReference>
<dbReference type="AlphaFoldDB" id="A0A328WLN1"/>
<dbReference type="Gene3D" id="3.40.50.1980">
    <property type="entry name" value="Nitrogenase molybdenum iron protein domain"/>
    <property type="match status" value="2"/>
</dbReference>
<accession>A0A328WLN1</accession>
<dbReference type="Proteomes" id="UP000249518">
    <property type="component" value="Unassembled WGS sequence"/>
</dbReference>
<dbReference type="GO" id="GO:0071281">
    <property type="term" value="P:cellular response to iron ion"/>
    <property type="evidence" value="ECO:0007669"/>
    <property type="project" value="TreeGrafter"/>
</dbReference>
<dbReference type="PROSITE" id="PS51257">
    <property type="entry name" value="PROKAR_LIPOPROTEIN"/>
    <property type="match status" value="1"/>
</dbReference>
<comment type="caution">
    <text evidence="2">The sequence shown here is derived from an EMBL/GenBank/DDBJ whole genome shotgun (WGS) entry which is preliminary data.</text>
</comment>
<evidence type="ECO:0000313" key="2">
    <source>
        <dbReference type="EMBL" id="RAR47141.1"/>
    </source>
</evidence>
<dbReference type="RefSeq" id="WP_112086631.1">
    <property type="nucleotide sequence ID" value="NZ_QLSV01000011.1"/>
</dbReference>
<dbReference type="EMBL" id="QLSV01000011">
    <property type="protein sequence ID" value="RAR47141.1"/>
    <property type="molecule type" value="Genomic_DNA"/>
</dbReference>
<reference evidence="2 3" key="1">
    <citation type="submission" date="2018-06" db="EMBL/GenBank/DDBJ databases">
        <title>Genomic Encyclopedia of Type Strains, Phase III (KMG-III): the genomes of soil and plant-associated and newly described type strains.</title>
        <authorList>
            <person name="Whitman W."/>
        </authorList>
    </citation>
    <scope>NUCLEOTIDE SEQUENCE [LARGE SCALE GENOMIC DNA]</scope>
    <source>
        <strain evidence="2 3">CGMCC 1.12504</strain>
    </source>
</reference>
<dbReference type="PANTHER" id="PTHR30535:SF34">
    <property type="entry name" value="MOLYBDATE-BINDING PROTEIN MOLA"/>
    <property type="match status" value="1"/>
</dbReference>
<organism evidence="2 3">
    <name type="scientific">Flavobacterium lacus</name>
    <dbReference type="NCBI Taxonomy" id="1353778"/>
    <lineage>
        <taxon>Bacteria</taxon>
        <taxon>Pseudomonadati</taxon>
        <taxon>Bacteroidota</taxon>
        <taxon>Flavobacteriia</taxon>
        <taxon>Flavobacteriales</taxon>
        <taxon>Flavobacteriaceae</taxon>
        <taxon>Flavobacterium</taxon>
    </lineage>
</organism>
<protein>
    <submittedName>
        <fullName evidence="2">Iron complex transport system substrate-binding protein</fullName>
    </submittedName>
</protein>
<evidence type="ECO:0000313" key="3">
    <source>
        <dbReference type="Proteomes" id="UP000249518"/>
    </source>
</evidence>
<dbReference type="InterPro" id="IPR050902">
    <property type="entry name" value="ABC_Transporter_SBP"/>
</dbReference>
<dbReference type="PROSITE" id="PS50983">
    <property type="entry name" value="FE_B12_PBP"/>
    <property type="match status" value="1"/>
</dbReference>
<dbReference type="OrthoDB" id="9812528at2"/>